<dbReference type="HOGENOM" id="CLU_064548_7_0_9"/>
<keyword evidence="7" id="KW-1185">Reference proteome</keyword>
<keyword evidence="3 5" id="KW-0687">Ribonucleoprotein</keyword>
<gene>
    <name evidence="5" type="primary">rpmB</name>
    <name evidence="6" type="ORF">Thena_1320</name>
</gene>
<dbReference type="Gene3D" id="2.30.170.40">
    <property type="entry name" value="Ribosomal protein L28/L24"/>
    <property type="match status" value="1"/>
</dbReference>
<dbReference type="eggNOG" id="COG0227">
    <property type="taxonomic scope" value="Bacteria"/>
</dbReference>
<evidence type="ECO:0000256" key="4">
    <source>
        <dbReference type="ARBA" id="ARBA00035174"/>
    </source>
</evidence>
<dbReference type="NCBIfam" id="TIGR00009">
    <property type="entry name" value="L28"/>
    <property type="match status" value="1"/>
</dbReference>
<dbReference type="GO" id="GO:0005840">
    <property type="term" value="C:ribosome"/>
    <property type="evidence" value="ECO:0007669"/>
    <property type="project" value="UniProtKB-KW"/>
</dbReference>
<dbReference type="PANTHER" id="PTHR39080">
    <property type="entry name" value="50S RIBOSOMAL PROTEIN L28"/>
    <property type="match status" value="1"/>
</dbReference>
<proteinExistence type="inferred from homology"/>
<dbReference type="KEGG" id="tnr:Thena_1320"/>
<evidence type="ECO:0000256" key="1">
    <source>
        <dbReference type="ARBA" id="ARBA00008760"/>
    </source>
</evidence>
<keyword evidence="2 5" id="KW-0689">Ribosomal protein</keyword>
<dbReference type="InterPro" id="IPR034704">
    <property type="entry name" value="Ribosomal_bL28/bL31-like_sf"/>
</dbReference>
<dbReference type="EMBL" id="CP002690">
    <property type="protein sequence ID" value="AEE14937.1"/>
    <property type="molecule type" value="Genomic_DNA"/>
</dbReference>
<dbReference type="AlphaFoldDB" id="M1E5A1"/>
<evidence type="ECO:0000256" key="2">
    <source>
        <dbReference type="ARBA" id="ARBA00022980"/>
    </source>
</evidence>
<name>M1E5A1_9BACT</name>
<dbReference type="InterPro" id="IPR026569">
    <property type="entry name" value="Ribosomal_bL28"/>
</dbReference>
<dbReference type="GO" id="GO:0006412">
    <property type="term" value="P:translation"/>
    <property type="evidence" value="ECO:0007669"/>
    <property type="project" value="UniProtKB-UniRule"/>
</dbReference>
<evidence type="ECO:0000313" key="6">
    <source>
        <dbReference type="EMBL" id="AEE14937.1"/>
    </source>
</evidence>
<dbReference type="STRING" id="747365.Thena_1320"/>
<dbReference type="GO" id="GO:0003735">
    <property type="term" value="F:structural constituent of ribosome"/>
    <property type="evidence" value="ECO:0007669"/>
    <property type="project" value="InterPro"/>
</dbReference>
<reference evidence="6 7" key="1">
    <citation type="submission" date="2011-04" db="EMBL/GenBank/DDBJ databases">
        <title>The complete genome of Thermodesulfobium narugense DSM 14796.</title>
        <authorList>
            <consortium name="US DOE Joint Genome Institute (JGI-PGF)"/>
            <person name="Lucas S."/>
            <person name="Han J."/>
            <person name="Lapidus A."/>
            <person name="Bruce D."/>
            <person name="Goodwin L."/>
            <person name="Pitluck S."/>
            <person name="Peters L."/>
            <person name="Kyrpides N."/>
            <person name="Mavromatis K."/>
            <person name="Pagani I."/>
            <person name="Ivanova N."/>
            <person name="Ovchinnikova G."/>
            <person name="Zhang X."/>
            <person name="Saunders L."/>
            <person name="Detter J.C."/>
            <person name="Tapia R."/>
            <person name="Han C."/>
            <person name="Land M."/>
            <person name="Hauser L."/>
            <person name="Markowitz V."/>
            <person name="Cheng J.-F."/>
            <person name="Hugenholtz P."/>
            <person name="Woyke T."/>
            <person name="Wu D."/>
            <person name="Spring S."/>
            <person name="Schroeder M."/>
            <person name="Brambilla E."/>
            <person name="Klenk H.-P."/>
            <person name="Eisen J.A."/>
        </authorList>
    </citation>
    <scope>NUCLEOTIDE SEQUENCE [LARGE SCALE GENOMIC DNA]</scope>
    <source>
        <strain evidence="6 7">DSM 14796</strain>
    </source>
</reference>
<sequence>MSKFCAICGKGPSTGNNVSHSNRKTRRRFLPNLQKIKVNLEGSIKNVYVCTSCIKSNKVVRA</sequence>
<comment type="similarity">
    <text evidence="1 5">Belongs to the bacterial ribosomal protein bL28 family.</text>
</comment>
<dbReference type="InterPro" id="IPR001383">
    <property type="entry name" value="Ribosomal_bL28_bact-type"/>
</dbReference>
<evidence type="ECO:0000256" key="3">
    <source>
        <dbReference type="ARBA" id="ARBA00023274"/>
    </source>
</evidence>
<dbReference type="Pfam" id="PF00830">
    <property type="entry name" value="Ribosomal_L28"/>
    <property type="match status" value="1"/>
</dbReference>
<dbReference type="SUPFAM" id="SSF143800">
    <property type="entry name" value="L28p-like"/>
    <property type="match status" value="1"/>
</dbReference>
<dbReference type="RefSeq" id="WP_013756658.1">
    <property type="nucleotide sequence ID" value="NC_015499.1"/>
</dbReference>
<dbReference type="InterPro" id="IPR050096">
    <property type="entry name" value="Bacterial_rp_bL28"/>
</dbReference>
<dbReference type="HAMAP" id="MF_00373">
    <property type="entry name" value="Ribosomal_bL28"/>
    <property type="match status" value="1"/>
</dbReference>
<dbReference type="Proteomes" id="UP000011765">
    <property type="component" value="Chromosome"/>
</dbReference>
<protein>
    <recommendedName>
        <fullName evidence="4 5">Large ribosomal subunit protein bL28</fullName>
    </recommendedName>
</protein>
<accession>M1E5A1</accession>
<evidence type="ECO:0000256" key="5">
    <source>
        <dbReference type="HAMAP-Rule" id="MF_00373"/>
    </source>
</evidence>
<dbReference type="InterPro" id="IPR037147">
    <property type="entry name" value="Ribosomal_bL28_sf"/>
</dbReference>
<dbReference type="OrthoDB" id="9805609at2"/>
<organism evidence="6 7">
    <name type="scientific">Thermodesulfobium narugense DSM 14796</name>
    <dbReference type="NCBI Taxonomy" id="747365"/>
    <lineage>
        <taxon>Bacteria</taxon>
        <taxon>Pseudomonadati</taxon>
        <taxon>Thermodesulfobiota</taxon>
        <taxon>Thermodesulfobiia</taxon>
        <taxon>Thermodesulfobiales</taxon>
        <taxon>Thermodesulfobiaceae</taxon>
        <taxon>Thermodesulfobium</taxon>
    </lineage>
</organism>
<dbReference type="PANTHER" id="PTHR39080:SF1">
    <property type="entry name" value="LARGE RIBOSOMAL SUBUNIT PROTEIN BL28A"/>
    <property type="match status" value="1"/>
</dbReference>
<evidence type="ECO:0000313" key="7">
    <source>
        <dbReference type="Proteomes" id="UP000011765"/>
    </source>
</evidence>
<dbReference type="GO" id="GO:1990904">
    <property type="term" value="C:ribonucleoprotein complex"/>
    <property type="evidence" value="ECO:0007669"/>
    <property type="project" value="UniProtKB-KW"/>
</dbReference>